<comment type="caution">
    <text evidence="7">The sequence shown here is derived from an EMBL/GenBank/DDBJ whole genome shotgun (WGS) entry which is preliminary data.</text>
</comment>
<name>A0A9X1MBS6_9MICC</name>
<evidence type="ECO:0000259" key="6">
    <source>
        <dbReference type="Pfam" id="PF01258"/>
    </source>
</evidence>
<dbReference type="EMBL" id="JAJFZV010000004">
    <property type="protein sequence ID" value="MCC3297153.1"/>
    <property type="molecule type" value="Genomic_DNA"/>
</dbReference>
<dbReference type="InterPro" id="IPR020460">
    <property type="entry name" value="Znf_C4-type_bac"/>
</dbReference>
<sequence length="148" mass="16014">MPRKVTAASRKLAPAVTTRVQEPKPRTPGNLDSARFAGIIDEHINDARGKIDTVLADIREVTAAAKDTPADDEHDPEGTTVSVERANEVSMLAALEASLIELLEARVRLDDGAYGICERCGEPIPEARLEIRPEARFCVACAAAGRRR</sequence>
<proteinExistence type="predicted"/>
<keyword evidence="2" id="KW-0863">Zinc-finger</keyword>
<evidence type="ECO:0000256" key="5">
    <source>
        <dbReference type="SAM" id="MobiDB-lite"/>
    </source>
</evidence>
<organism evidence="7 8">
    <name type="scientific">Arthrobacter caoxuetaonis</name>
    <dbReference type="NCBI Taxonomy" id="2886935"/>
    <lineage>
        <taxon>Bacteria</taxon>
        <taxon>Bacillati</taxon>
        <taxon>Actinomycetota</taxon>
        <taxon>Actinomycetes</taxon>
        <taxon>Micrococcales</taxon>
        <taxon>Micrococcaceae</taxon>
        <taxon>Arthrobacter</taxon>
    </lineage>
</organism>
<evidence type="ECO:0000256" key="2">
    <source>
        <dbReference type="ARBA" id="ARBA00022771"/>
    </source>
</evidence>
<dbReference type="AlphaFoldDB" id="A0A9X1MBS6"/>
<keyword evidence="1" id="KW-0479">Metal-binding</keyword>
<dbReference type="RefSeq" id="WP_227894897.1">
    <property type="nucleotide sequence ID" value="NZ_CP099466.1"/>
</dbReference>
<feature type="domain" description="Zinc finger DksA/TraR C4-type" evidence="6">
    <location>
        <begin position="112"/>
        <end position="143"/>
    </location>
</feature>
<dbReference type="PRINTS" id="PR00618">
    <property type="entry name" value="DKSAZNFINGER"/>
</dbReference>
<evidence type="ECO:0000313" key="8">
    <source>
        <dbReference type="Proteomes" id="UP001139158"/>
    </source>
</evidence>
<reference evidence="7" key="1">
    <citation type="submission" date="2021-10" db="EMBL/GenBank/DDBJ databases">
        <title>Novel species in genus Arthrobacter.</title>
        <authorList>
            <person name="Liu Y."/>
        </authorList>
    </citation>
    <scope>NUCLEOTIDE SEQUENCE</scope>
    <source>
        <strain evidence="7">Zg-Y453</strain>
    </source>
</reference>
<accession>A0A9X1MBS6</accession>
<feature type="region of interest" description="Disordered" evidence="5">
    <location>
        <begin position="1"/>
        <end position="33"/>
    </location>
</feature>
<evidence type="ECO:0000256" key="1">
    <source>
        <dbReference type="ARBA" id="ARBA00022723"/>
    </source>
</evidence>
<dbReference type="InterPro" id="IPR000962">
    <property type="entry name" value="Znf_DskA_TraR"/>
</dbReference>
<protein>
    <submittedName>
        <fullName evidence="7">TraR/DksA C4-type zinc finger protein</fullName>
    </submittedName>
</protein>
<dbReference type="PROSITE" id="PS51128">
    <property type="entry name" value="ZF_DKSA_2"/>
    <property type="match status" value="1"/>
</dbReference>
<evidence type="ECO:0000313" key="7">
    <source>
        <dbReference type="EMBL" id="MCC3297153.1"/>
    </source>
</evidence>
<dbReference type="Gene3D" id="1.20.120.910">
    <property type="entry name" value="DksA, coiled-coil domain"/>
    <property type="match status" value="1"/>
</dbReference>
<dbReference type="PANTHER" id="PTHR33823:SF4">
    <property type="entry name" value="GENERAL STRESS PROTEIN 16O"/>
    <property type="match status" value="1"/>
</dbReference>
<dbReference type="GO" id="GO:0008270">
    <property type="term" value="F:zinc ion binding"/>
    <property type="evidence" value="ECO:0007669"/>
    <property type="project" value="UniProtKB-KW"/>
</dbReference>
<keyword evidence="8" id="KW-1185">Reference proteome</keyword>
<evidence type="ECO:0000256" key="3">
    <source>
        <dbReference type="ARBA" id="ARBA00022833"/>
    </source>
</evidence>
<gene>
    <name evidence="7" type="ORF">LJ757_04955</name>
</gene>
<dbReference type="Proteomes" id="UP001139158">
    <property type="component" value="Unassembled WGS sequence"/>
</dbReference>
<dbReference type="SUPFAM" id="SSF57716">
    <property type="entry name" value="Glucocorticoid receptor-like (DNA-binding domain)"/>
    <property type="match status" value="1"/>
</dbReference>
<dbReference type="PANTHER" id="PTHR33823">
    <property type="entry name" value="RNA POLYMERASE-BINDING TRANSCRIPTION FACTOR DKSA-RELATED"/>
    <property type="match status" value="1"/>
</dbReference>
<evidence type="ECO:0000256" key="4">
    <source>
        <dbReference type="PROSITE-ProRule" id="PRU00510"/>
    </source>
</evidence>
<feature type="zinc finger region" description="dksA C4-type" evidence="4">
    <location>
        <begin position="117"/>
        <end position="141"/>
    </location>
</feature>
<keyword evidence="3" id="KW-0862">Zinc</keyword>
<dbReference type="PROSITE" id="PS01102">
    <property type="entry name" value="ZF_DKSA_1"/>
    <property type="match status" value="1"/>
</dbReference>
<dbReference type="Pfam" id="PF01258">
    <property type="entry name" value="zf-dskA_traR"/>
    <property type="match status" value="1"/>
</dbReference>
<dbReference type="InterPro" id="IPR020458">
    <property type="entry name" value="Znf_DskA_TraR_CS"/>
</dbReference>